<feature type="domain" description="Protein kinase" evidence="2">
    <location>
        <begin position="158"/>
        <end position="239"/>
    </location>
</feature>
<evidence type="ECO:0000313" key="4">
    <source>
        <dbReference type="Proteomes" id="UP000485058"/>
    </source>
</evidence>
<dbReference type="EMBL" id="BLLF01002271">
    <property type="protein sequence ID" value="GFH23433.1"/>
    <property type="molecule type" value="Genomic_DNA"/>
</dbReference>
<dbReference type="InterPro" id="IPR000719">
    <property type="entry name" value="Prot_kinase_dom"/>
</dbReference>
<dbReference type="AlphaFoldDB" id="A0A699ZL91"/>
<name>A0A699ZL91_HAELA</name>
<dbReference type="Proteomes" id="UP000485058">
    <property type="component" value="Unassembled WGS sequence"/>
</dbReference>
<gene>
    <name evidence="3" type="ORF">HaLaN_21044</name>
</gene>
<proteinExistence type="predicted"/>
<comment type="caution">
    <text evidence="3">The sequence shown here is derived from an EMBL/GenBank/DDBJ whole genome shotgun (WGS) entry which is preliminary data.</text>
</comment>
<reference evidence="3 4" key="1">
    <citation type="submission" date="2020-02" db="EMBL/GenBank/DDBJ databases">
        <title>Draft genome sequence of Haematococcus lacustris strain NIES-144.</title>
        <authorList>
            <person name="Morimoto D."/>
            <person name="Nakagawa S."/>
            <person name="Yoshida T."/>
            <person name="Sawayama S."/>
        </authorList>
    </citation>
    <scope>NUCLEOTIDE SEQUENCE [LARGE SCALE GENOMIC DNA]</scope>
    <source>
        <strain evidence="3 4">NIES-144</strain>
    </source>
</reference>
<dbReference type="PROSITE" id="PS50011">
    <property type="entry name" value="PROTEIN_KINASE_DOM"/>
    <property type="match status" value="1"/>
</dbReference>
<evidence type="ECO:0000259" key="2">
    <source>
        <dbReference type="PROSITE" id="PS50011"/>
    </source>
</evidence>
<accession>A0A699ZL91</accession>
<keyword evidence="4" id="KW-1185">Reference proteome</keyword>
<dbReference type="InterPro" id="IPR011009">
    <property type="entry name" value="Kinase-like_dom_sf"/>
</dbReference>
<feature type="compositionally biased region" description="Basic and acidic residues" evidence="1">
    <location>
        <begin position="110"/>
        <end position="120"/>
    </location>
</feature>
<sequence length="239" mass="26412">MAGVTTWTCSSSDSAQHDRATSYRPVQSVRISSVVGHKDTQQWDSRQYRMSFFSKLFRGKSAGPEQLGPNKFCRTATTIVDLDDSDDSDDSVRPLSAPVPGAFRRAACDMSRHGRSDLRRSQSARVSGAHSGLVSPPQERCSIASSEGAPDDPLNRAVKNVKLCHRGKKATIYEGIDRCSKRPVIVKAFSKQGMTQVKHEKMIRESSMLKVASEVPGVVRLLNVVEDTQSEYHILEYVP</sequence>
<keyword evidence="3" id="KW-0418">Kinase</keyword>
<dbReference type="GO" id="GO:0004672">
    <property type="term" value="F:protein kinase activity"/>
    <property type="evidence" value="ECO:0007669"/>
    <property type="project" value="InterPro"/>
</dbReference>
<dbReference type="GO" id="GO:0005524">
    <property type="term" value="F:ATP binding"/>
    <property type="evidence" value="ECO:0007669"/>
    <property type="project" value="InterPro"/>
</dbReference>
<feature type="region of interest" description="Disordered" evidence="1">
    <location>
        <begin position="110"/>
        <end position="152"/>
    </location>
</feature>
<evidence type="ECO:0000256" key="1">
    <source>
        <dbReference type="SAM" id="MobiDB-lite"/>
    </source>
</evidence>
<dbReference type="Gene3D" id="3.30.200.20">
    <property type="entry name" value="Phosphorylase Kinase, domain 1"/>
    <property type="match status" value="1"/>
</dbReference>
<keyword evidence="3" id="KW-0808">Transferase</keyword>
<protein>
    <submittedName>
        <fullName evidence="3">Protein kinase domain-containing protein</fullName>
    </submittedName>
</protein>
<feature type="compositionally biased region" description="Polar residues" evidence="1">
    <location>
        <begin position="1"/>
        <end position="14"/>
    </location>
</feature>
<dbReference type="SUPFAM" id="SSF56112">
    <property type="entry name" value="Protein kinase-like (PK-like)"/>
    <property type="match status" value="1"/>
</dbReference>
<feature type="non-terminal residue" evidence="3">
    <location>
        <position position="239"/>
    </location>
</feature>
<evidence type="ECO:0000313" key="3">
    <source>
        <dbReference type="EMBL" id="GFH23433.1"/>
    </source>
</evidence>
<organism evidence="3 4">
    <name type="scientific">Haematococcus lacustris</name>
    <name type="common">Green alga</name>
    <name type="synonym">Haematococcus pluvialis</name>
    <dbReference type="NCBI Taxonomy" id="44745"/>
    <lineage>
        <taxon>Eukaryota</taxon>
        <taxon>Viridiplantae</taxon>
        <taxon>Chlorophyta</taxon>
        <taxon>core chlorophytes</taxon>
        <taxon>Chlorophyceae</taxon>
        <taxon>CS clade</taxon>
        <taxon>Chlamydomonadales</taxon>
        <taxon>Haematococcaceae</taxon>
        <taxon>Haematococcus</taxon>
    </lineage>
</organism>
<feature type="region of interest" description="Disordered" evidence="1">
    <location>
        <begin position="1"/>
        <end position="24"/>
    </location>
</feature>